<keyword evidence="2" id="KW-1133">Transmembrane helix</keyword>
<evidence type="ECO:0000256" key="1">
    <source>
        <dbReference type="SAM" id="MobiDB-lite"/>
    </source>
</evidence>
<feature type="transmembrane region" description="Helical" evidence="2">
    <location>
        <begin position="608"/>
        <end position="627"/>
    </location>
</feature>
<protein>
    <submittedName>
        <fullName evidence="3">Actin-assembly inducing protein</fullName>
    </submittedName>
</protein>
<feature type="compositionally biased region" description="Acidic residues" evidence="1">
    <location>
        <begin position="35"/>
        <end position="46"/>
    </location>
</feature>
<feature type="compositionally biased region" description="Low complexity" evidence="1">
    <location>
        <begin position="444"/>
        <end position="453"/>
    </location>
</feature>
<keyword evidence="2" id="KW-0812">Transmembrane</keyword>
<evidence type="ECO:0000256" key="2">
    <source>
        <dbReference type="SAM" id="Phobius"/>
    </source>
</evidence>
<feature type="compositionally biased region" description="Basic and acidic residues" evidence="1">
    <location>
        <begin position="547"/>
        <end position="566"/>
    </location>
</feature>
<sequence length="633" mass="69495">MRAMMVVFITANCITINPDIIFAATDSEDSSLNTDEWEEEKTEEQPSEVNTGPRYETAREVSSRDIKELEKSNKVRNTNKADLIAMLKAKAEKGPNINNNNSEQTENAAINEEASGADRPAIQVERRHPGLPSDSAAEIKKRRKAIASSDSELESLTYPDKPTKVNKKKVAKESVADASESDLDSSMQSADESSPQPLKANQQPFFPKVFKKIKDAGKWVLDKIDENPEVKKAIVDKSAGLIDQLLTKKKSEEVNASDFPPPPTDEELRLALPETPMLLGFNAPTTSEPSSFEFPPPPTDEELRLALPETPMLLGFNAPATSEPSSFEFPPPPTEDELEIMRETAPSLDSSFTSGDLASLRSAINRHSENFSDFPPIPTEEELNGRGGRPTSEEFSSLNSGDFTDDENSETTEEEIDRLADLRDRGTGKHSRNAGFLPLNPFTSSPVPSLSPKVSKISAPALISDITKKTPFKNPSQPLNVFNKKTTTKTVTKKPTPVKTAPKLAELPATKPQETVLRENKTPFIEKQAETNKQSINMPSLPVIQKEATESDKEEMKPQTEEKMVEESESANNANGKNRSAGIEEGKLIAKSAEDEKAKEEPGNHTTLILAMLAIGVFSLGAFIKIIQLRKNS</sequence>
<feature type="compositionally biased region" description="Basic and acidic residues" evidence="1">
    <location>
        <begin position="582"/>
        <end position="603"/>
    </location>
</feature>
<dbReference type="InterPro" id="IPR007752">
    <property type="entry name" value="Virulence_actor_ActA"/>
</dbReference>
<dbReference type="Pfam" id="PF05058">
    <property type="entry name" value="ActA"/>
    <property type="match status" value="1"/>
</dbReference>
<feature type="region of interest" description="Disordered" evidence="1">
    <location>
        <begin position="126"/>
        <end position="203"/>
    </location>
</feature>
<feature type="compositionally biased region" description="Polar residues" evidence="1">
    <location>
        <begin position="184"/>
        <end position="203"/>
    </location>
</feature>
<feature type="region of interest" description="Disordered" evidence="1">
    <location>
        <begin position="468"/>
        <end position="604"/>
    </location>
</feature>
<feature type="compositionally biased region" description="Low complexity" evidence="1">
    <location>
        <begin position="284"/>
        <end position="293"/>
    </location>
</feature>
<accession>S5FQB8</accession>
<reference evidence="3" key="1">
    <citation type="submission" date="2013-03" db="EMBL/GenBank/DDBJ databases">
        <title>Nucleotide sequence and phylogenetic analysis of lipI-1 gene cluster from three Listeria monocytogenes.</title>
        <authorList>
            <person name="Yi N."/>
        </authorList>
    </citation>
    <scope>NUCLEOTIDE SEQUENCE</scope>
    <source>
        <strain evidence="3">N21</strain>
    </source>
</reference>
<feature type="region of interest" description="Disordered" evidence="1">
    <location>
        <begin position="278"/>
        <end position="335"/>
    </location>
</feature>
<feature type="compositionally biased region" description="Basic and acidic residues" evidence="1">
    <location>
        <begin position="56"/>
        <end position="73"/>
    </location>
</feature>
<proteinExistence type="predicted"/>
<gene>
    <name evidence="3" type="primary">actA</name>
</gene>
<evidence type="ECO:0000313" key="3">
    <source>
        <dbReference type="EMBL" id="AGQ47203.1"/>
    </source>
</evidence>
<keyword evidence="2" id="KW-0472">Membrane</keyword>
<feature type="compositionally biased region" description="Acidic residues" evidence="1">
    <location>
        <begin position="403"/>
        <end position="416"/>
    </location>
</feature>
<feature type="region of interest" description="Disordered" evidence="1">
    <location>
        <begin position="29"/>
        <end position="74"/>
    </location>
</feature>
<name>S5FQB8_LISMN</name>
<dbReference type="EMBL" id="KC846086">
    <property type="protein sequence ID" value="AGQ47203.1"/>
    <property type="molecule type" value="Genomic_DNA"/>
</dbReference>
<feature type="compositionally biased region" description="Basic and acidic residues" evidence="1">
    <location>
        <begin position="417"/>
        <end position="427"/>
    </location>
</feature>
<feature type="region of interest" description="Disordered" evidence="1">
    <location>
        <begin position="367"/>
        <end position="453"/>
    </location>
</feature>
<feature type="compositionally biased region" description="Low complexity" evidence="1">
    <location>
        <begin position="484"/>
        <end position="503"/>
    </location>
</feature>
<organism evidence="3">
    <name type="scientific">Listeria monocytogenes</name>
    <dbReference type="NCBI Taxonomy" id="1639"/>
    <lineage>
        <taxon>Bacteria</taxon>
        <taxon>Bacillati</taxon>
        <taxon>Bacillota</taxon>
        <taxon>Bacilli</taxon>
        <taxon>Bacillales</taxon>
        <taxon>Listeriaceae</taxon>
        <taxon>Listeria</taxon>
    </lineage>
</organism>
<dbReference type="AlphaFoldDB" id="S5FQB8"/>